<dbReference type="PANTHER" id="PTHR43394:SF1">
    <property type="entry name" value="ATP-BINDING CASSETTE SUB-FAMILY B MEMBER 10, MITOCHONDRIAL"/>
    <property type="match status" value="1"/>
</dbReference>
<keyword evidence="3" id="KW-0812">Transmembrane</keyword>
<reference evidence="5 6" key="1">
    <citation type="submission" date="2020-12" db="EMBL/GenBank/DDBJ databases">
        <title>YIM B01967 draft genome.</title>
        <authorList>
            <person name="Yan X."/>
        </authorList>
    </citation>
    <scope>NUCLEOTIDE SEQUENCE [LARGE SCALE GENOMIC DNA]</scope>
    <source>
        <strain evidence="5 6">YIM B01967</strain>
    </source>
</reference>
<sequence>MENGKRFYSFYESGKDIVLSTETVPFANEGAMSIEFRDVFFRYPYQESYYDDGYPCSSEEDIVEQDLSDFYDNDGREDELNKDRHERNIEDSMLEKNKDSIGDSGKRSDYVLDNINFSVSPGEKIAIVGANGSGKTTLIKLLCQFYEFNQGEIKVNGIDIRDLDLDELWQCDRFKTCTLFFMILLESLLGPLLIWLSAEIIDEITRTPFKLFSWNMLVWMALIYITFTLIVDALQPLVEMQKRLLTVKLQAHIDGLLINKAISIPDIAPFEQASYHTRTQIICFRCFY</sequence>
<dbReference type="InterPro" id="IPR003593">
    <property type="entry name" value="AAA+_ATPase"/>
</dbReference>
<dbReference type="RefSeq" id="WP_200748055.1">
    <property type="nucleotide sequence ID" value="NZ_JAEOAH010000004.1"/>
</dbReference>
<keyword evidence="3" id="KW-1133">Transmembrane helix</keyword>
<organism evidence="5 6">
    <name type="scientific">Viridibacillus soli</name>
    <dbReference type="NCBI Taxonomy" id="2798301"/>
    <lineage>
        <taxon>Bacteria</taxon>
        <taxon>Bacillati</taxon>
        <taxon>Bacillota</taxon>
        <taxon>Bacilli</taxon>
        <taxon>Bacillales</taxon>
        <taxon>Caryophanaceae</taxon>
        <taxon>Viridibacillus</taxon>
    </lineage>
</organism>
<dbReference type="InterPro" id="IPR003439">
    <property type="entry name" value="ABC_transporter-like_ATP-bd"/>
</dbReference>
<gene>
    <name evidence="5" type="ORF">JFL43_04125</name>
</gene>
<dbReference type="GO" id="GO:0005524">
    <property type="term" value="F:ATP binding"/>
    <property type="evidence" value="ECO:0007669"/>
    <property type="project" value="UniProtKB-KW"/>
</dbReference>
<proteinExistence type="predicted"/>
<accession>A0ABS1H4S7</accession>
<dbReference type="SMART" id="SM00382">
    <property type="entry name" value="AAA"/>
    <property type="match status" value="1"/>
</dbReference>
<keyword evidence="3" id="KW-0472">Membrane</keyword>
<evidence type="ECO:0000256" key="3">
    <source>
        <dbReference type="SAM" id="Phobius"/>
    </source>
</evidence>
<comment type="caution">
    <text evidence="5">The sequence shown here is derived from an EMBL/GenBank/DDBJ whole genome shotgun (WGS) entry which is preliminary data.</text>
</comment>
<protein>
    <submittedName>
        <fullName evidence="5">ATP-binding cassette domain-containing protein</fullName>
    </submittedName>
</protein>
<dbReference type="InterPro" id="IPR027417">
    <property type="entry name" value="P-loop_NTPase"/>
</dbReference>
<dbReference type="Gene3D" id="3.40.50.300">
    <property type="entry name" value="P-loop containing nucleotide triphosphate hydrolases"/>
    <property type="match status" value="1"/>
</dbReference>
<dbReference type="InterPro" id="IPR039421">
    <property type="entry name" value="Type_1_exporter"/>
</dbReference>
<evidence type="ECO:0000313" key="5">
    <source>
        <dbReference type="EMBL" id="MBK3494058.1"/>
    </source>
</evidence>
<keyword evidence="2 5" id="KW-0067">ATP-binding</keyword>
<keyword evidence="6" id="KW-1185">Reference proteome</keyword>
<feature type="transmembrane region" description="Helical" evidence="3">
    <location>
        <begin position="177"/>
        <end position="196"/>
    </location>
</feature>
<feature type="transmembrane region" description="Helical" evidence="3">
    <location>
        <begin position="216"/>
        <end position="234"/>
    </location>
</feature>
<evidence type="ECO:0000256" key="2">
    <source>
        <dbReference type="ARBA" id="ARBA00022840"/>
    </source>
</evidence>
<name>A0ABS1H4S7_9BACL</name>
<dbReference type="SUPFAM" id="SSF52540">
    <property type="entry name" value="P-loop containing nucleoside triphosphate hydrolases"/>
    <property type="match status" value="1"/>
</dbReference>
<evidence type="ECO:0000259" key="4">
    <source>
        <dbReference type="SMART" id="SM00382"/>
    </source>
</evidence>
<evidence type="ECO:0000313" key="6">
    <source>
        <dbReference type="Proteomes" id="UP000618943"/>
    </source>
</evidence>
<keyword evidence="1" id="KW-0547">Nucleotide-binding</keyword>
<dbReference type="PANTHER" id="PTHR43394">
    <property type="entry name" value="ATP-DEPENDENT PERMEASE MDL1, MITOCHONDRIAL"/>
    <property type="match status" value="1"/>
</dbReference>
<dbReference type="EMBL" id="JAEOAH010000004">
    <property type="protein sequence ID" value="MBK3494058.1"/>
    <property type="molecule type" value="Genomic_DNA"/>
</dbReference>
<dbReference type="Pfam" id="PF00005">
    <property type="entry name" value="ABC_tran"/>
    <property type="match status" value="1"/>
</dbReference>
<feature type="domain" description="AAA+ ATPase" evidence="4">
    <location>
        <begin position="121"/>
        <end position="259"/>
    </location>
</feature>
<evidence type="ECO:0000256" key="1">
    <source>
        <dbReference type="ARBA" id="ARBA00022741"/>
    </source>
</evidence>
<dbReference type="Proteomes" id="UP000618943">
    <property type="component" value="Unassembled WGS sequence"/>
</dbReference>